<dbReference type="AlphaFoldDB" id="A0A519BG74"/>
<evidence type="ECO:0000313" key="9">
    <source>
        <dbReference type="EMBL" id="RZD16267.1"/>
    </source>
</evidence>
<evidence type="ECO:0000256" key="7">
    <source>
        <dbReference type="SAM" id="Phobius"/>
    </source>
</evidence>
<dbReference type="GO" id="GO:0005886">
    <property type="term" value="C:plasma membrane"/>
    <property type="evidence" value="ECO:0007669"/>
    <property type="project" value="UniProtKB-SubCell"/>
</dbReference>
<reference evidence="9 10" key="1">
    <citation type="journal article" date="2019" name="ISME J.">
        <title>Insights into ecological role of a new deltaproteobacterial order Candidatus Acidulodesulfobacterales by metagenomics and metatranscriptomics.</title>
        <authorList>
            <person name="Tan S."/>
            <person name="Liu J."/>
            <person name="Fang Y."/>
            <person name="Hedlund B.P."/>
            <person name="Lian Z.H."/>
            <person name="Huang L.Y."/>
            <person name="Li J.T."/>
            <person name="Huang L.N."/>
            <person name="Li W.J."/>
            <person name="Jiang H.C."/>
            <person name="Dong H.L."/>
            <person name="Shu W.S."/>
        </authorList>
    </citation>
    <scope>NUCLEOTIDE SEQUENCE [LARGE SCALE GENOMIC DNA]</scope>
    <source>
        <strain evidence="9">AP2</strain>
    </source>
</reference>
<proteinExistence type="predicted"/>
<accession>A0A519BG74</accession>
<keyword evidence="2" id="KW-0813">Transport</keyword>
<keyword evidence="4 7" id="KW-0812">Transmembrane</keyword>
<dbReference type="Proteomes" id="UP000316562">
    <property type="component" value="Unassembled WGS sequence"/>
</dbReference>
<evidence type="ECO:0000256" key="5">
    <source>
        <dbReference type="ARBA" id="ARBA00022989"/>
    </source>
</evidence>
<keyword evidence="5 7" id="KW-1133">Transmembrane helix</keyword>
<feature type="transmembrane region" description="Helical" evidence="7">
    <location>
        <begin position="296"/>
        <end position="315"/>
    </location>
</feature>
<dbReference type="PANTHER" id="PTHR23517:SF2">
    <property type="entry name" value="MULTIDRUG RESISTANCE PROTEIN MDTH"/>
    <property type="match status" value="1"/>
</dbReference>
<feature type="transmembrane region" description="Helical" evidence="7">
    <location>
        <begin position="244"/>
        <end position="262"/>
    </location>
</feature>
<dbReference type="InterPro" id="IPR050171">
    <property type="entry name" value="MFS_Transporters"/>
</dbReference>
<feature type="transmembrane region" description="Helical" evidence="7">
    <location>
        <begin position="12"/>
        <end position="36"/>
    </location>
</feature>
<evidence type="ECO:0000256" key="6">
    <source>
        <dbReference type="ARBA" id="ARBA00023136"/>
    </source>
</evidence>
<dbReference type="InterPro" id="IPR036259">
    <property type="entry name" value="MFS_trans_sf"/>
</dbReference>
<dbReference type="Gene3D" id="1.20.1250.20">
    <property type="entry name" value="MFS general substrate transporter like domains"/>
    <property type="match status" value="1"/>
</dbReference>
<feature type="transmembrane region" description="Helical" evidence="7">
    <location>
        <begin position="76"/>
        <end position="95"/>
    </location>
</feature>
<evidence type="ECO:0000256" key="1">
    <source>
        <dbReference type="ARBA" id="ARBA00004651"/>
    </source>
</evidence>
<feature type="transmembrane region" description="Helical" evidence="7">
    <location>
        <begin position="132"/>
        <end position="156"/>
    </location>
</feature>
<sequence length="391" mass="43107">MSFTSAQKKTIGAMSSVVGLRMLAVFLILPVFTLYARQFTNSYLLIGLAFGIYGLSRAIFQIPFGFLSDKYGRKNILFIGMLLFGIFTIFIGFSSNILELILLRFLQGVAAESSVAFALVSDTVSENQRATALAYLGIPIGLSFVIGIVLGPLLSLYFGYSFLFYFSGALGILSAIFIYLFVEEPKNKKVLKEIEMSFGRFISIFKNKIVANLSMQGFILSFFMTVFFFALPMIVKSRLGMADYYKVLIPMVVFSLFAMMKASKKADMGYESHLLKLSYLLMGISALFVFSNSGTYSLPVIIIGGILFFTGFSITEPIMPSLVSSSSDPSFVGTSMGIYNTFQFSGSFAGGVLAGFLFKNYFGIIPVILVLSSIILYFTVSRMSPEKSKNN</sequence>
<dbReference type="PANTHER" id="PTHR23517">
    <property type="entry name" value="RESISTANCE PROTEIN MDTM, PUTATIVE-RELATED-RELATED"/>
    <property type="match status" value="1"/>
</dbReference>
<comment type="subcellular location">
    <subcellularLocation>
        <location evidence="1">Cell membrane</location>
        <topology evidence="1">Multi-pass membrane protein</topology>
    </subcellularLocation>
</comment>
<dbReference type="InterPro" id="IPR011701">
    <property type="entry name" value="MFS"/>
</dbReference>
<organism evidence="9 10">
    <name type="scientific">Acididesulfobacter guangdongensis</name>
    <dbReference type="NCBI Taxonomy" id="2597225"/>
    <lineage>
        <taxon>Bacteria</taxon>
        <taxon>Deltaproteobacteria</taxon>
        <taxon>Candidatus Acidulodesulfobacterales</taxon>
        <taxon>Candidatus Acididesulfobacter</taxon>
    </lineage>
</organism>
<feature type="transmembrane region" description="Helical" evidence="7">
    <location>
        <begin position="162"/>
        <end position="182"/>
    </location>
</feature>
<feature type="transmembrane region" description="Helical" evidence="7">
    <location>
        <begin position="42"/>
        <end position="64"/>
    </location>
</feature>
<feature type="transmembrane region" description="Helical" evidence="7">
    <location>
        <begin position="209"/>
        <end position="232"/>
    </location>
</feature>
<feature type="transmembrane region" description="Helical" evidence="7">
    <location>
        <begin position="274"/>
        <end position="290"/>
    </location>
</feature>
<dbReference type="PROSITE" id="PS50850">
    <property type="entry name" value="MFS"/>
    <property type="match status" value="1"/>
</dbReference>
<dbReference type="GO" id="GO:0022857">
    <property type="term" value="F:transmembrane transporter activity"/>
    <property type="evidence" value="ECO:0007669"/>
    <property type="project" value="InterPro"/>
</dbReference>
<name>A0A519BG74_ACIG2</name>
<evidence type="ECO:0000259" key="8">
    <source>
        <dbReference type="PROSITE" id="PS50850"/>
    </source>
</evidence>
<dbReference type="Pfam" id="PF07690">
    <property type="entry name" value="MFS_1"/>
    <property type="match status" value="1"/>
</dbReference>
<dbReference type="EMBL" id="SGBC01000002">
    <property type="protein sequence ID" value="RZD16267.1"/>
    <property type="molecule type" value="Genomic_DNA"/>
</dbReference>
<dbReference type="SUPFAM" id="SSF103473">
    <property type="entry name" value="MFS general substrate transporter"/>
    <property type="match status" value="1"/>
</dbReference>
<evidence type="ECO:0000313" key="10">
    <source>
        <dbReference type="Proteomes" id="UP000316562"/>
    </source>
</evidence>
<keyword evidence="3" id="KW-1003">Cell membrane</keyword>
<evidence type="ECO:0000256" key="2">
    <source>
        <dbReference type="ARBA" id="ARBA00022448"/>
    </source>
</evidence>
<evidence type="ECO:0000256" key="4">
    <source>
        <dbReference type="ARBA" id="ARBA00022692"/>
    </source>
</evidence>
<feature type="domain" description="Major facilitator superfamily (MFS) profile" evidence="8">
    <location>
        <begin position="10"/>
        <end position="384"/>
    </location>
</feature>
<feature type="transmembrane region" description="Helical" evidence="7">
    <location>
        <begin position="361"/>
        <end position="380"/>
    </location>
</feature>
<dbReference type="InterPro" id="IPR020846">
    <property type="entry name" value="MFS_dom"/>
</dbReference>
<feature type="transmembrane region" description="Helical" evidence="7">
    <location>
        <begin position="336"/>
        <end position="355"/>
    </location>
</feature>
<comment type="caution">
    <text evidence="9">The sequence shown here is derived from an EMBL/GenBank/DDBJ whole genome shotgun (WGS) entry which is preliminary data.</text>
</comment>
<gene>
    <name evidence="9" type="ORF">EVJ46_04325</name>
</gene>
<evidence type="ECO:0000256" key="3">
    <source>
        <dbReference type="ARBA" id="ARBA00022475"/>
    </source>
</evidence>
<keyword evidence="6 7" id="KW-0472">Membrane</keyword>
<protein>
    <submittedName>
        <fullName evidence="9">MFS transporter</fullName>
    </submittedName>
</protein>